<gene>
    <name evidence="3" type="ORF">A5N68_20575</name>
    <name evidence="2" type="ORF">GS453_10590</name>
</gene>
<organism evidence="3 4">
    <name type="scientific">Rhodococcus hoagii</name>
    <name type="common">Corynebacterium equii</name>
    <dbReference type="NCBI Taxonomy" id="43767"/>
    <lineage>
        <taxon>Bacteria</taxon>
        <taxon>Bacillati</taxon>
        <taxon>Actinomycetota</taxon>
        <taxon>Actinomycetes</taxon>
        <taxon>Mycobacteriales</taxon>
        <taxon>Nocardiaceae</taxon>
        <taxon>Prescottella</taxon>
    </lineage>
</organism>
<evidence type="ECO:0000313" key="4">
    <source>
        <dbReference type="Proteomes" id="UP000193518"/>
    </source>
</evidence>
<proteinExistence type="predicted"/>
<evidence type="ECO:0000313" key="2">
    <source>
        <dbReference type="EMBL" id="MBM4627323.1"/>
    </source>
</evidence>
<dbReference type="EMBL" id="WUXD01000002">
    <property type="protein sequence ID" value="MBM4627323.1"/>
    <property type="molecule type" value="Genomic_DNA"/>
</dbReference>
<sequence>MDSSELSDYAVERFGDLAGVVQNAVIETVHEAQEAALRVHAEHGLPDRRPYGTSARGHLNSGLLRRLRGTPGISTAKPDGHHAEYELPIIDQTGVALYWWRVPGDGKVPVADARLRKPSRLQEHLMTLTPTAVEPQMTLEHAAMTEEELAQHFADSEHFSQQMSEASGRTVTLWVSASPDGLFDFGWGDAELSNAETGELVWARGPHSLKNAVPVTPTLKVVGREDKPVDRFDSDAEQDAGFGLSMREPQEHVSSEDQQDFNQQITGSEDS</sequence>
<feature type="compositionally biased region" description="Polar residues" evidence="1">
    <location>
        <begin position="260"/>
        <end position="271"/>
    </location>
</feature>
<comment type="caution">
    <text evidence="3">The sequence shown here is derived from an EMBL/GenBank/DDBJ whole genome shotgun (WGS) entry which is preliminary data.</text>
</comment>
<dbReference type="RefSeq" id="WP_022593530.1">
    <property type="nucleotide sequence ID" value="NZ_AP025268.1"/>
</dbReference>
<evidence type="ECO:0000313" key="3">
    <source>
        <dbReference type="EMBL" id="ORM22477.1"/>
    </source>
</evidence>
<feature type="compositionally biased region" description="Basic and acidic residues" evidence="1">
    <location>
        <begin position="224"/>
        <end position="234"/>
    </location>
</feature>
<protein>
    <submittedName>
        <fullName evidence="3">Uncharacterized protein</fullName>
    </submittedName>
</protein>
<dbReference type="Proteomes" id="UP000193518">
    <property type="component" value="Unassembled WGS sequence"/>
</dbReference>
<dbReference type="EMBL" id="LWIC01000010">
    <property type="protein sequence ID" value="ORM22477.1"/>
    <property type="molecule type" value="Genomic_DNA"/>
</dbReference>
<dbReference type="AlphaFoldDB" id="A0AAE5IQG8"/>
<feature type="region of interest" description="Disordered" evidence="1">
    <location>
        <begin position="224"/>
        <end position="271"/>
    </location>
</feature>
<dbReference type="Proteomes" id="UP000738270">
    <property type="component" value="Unassembled WGS sequence"/>
</dbReference>
<name>A0AAE5IQG8_RHOHA</name>
<accession>A0AAE5IQG8</accession>
<evidence type="ECO:0000256" key="1">
    <source>
        <dbReference type="SAM" id="MobiDB-lite"/>
    </source>
</evidence>
<reference evidence="3 4" key="1">
    <citation type="journal article" date="2016" name="Genome Biol. Evol.">
        <title>Pangenome and Phylogenomic Analysis of the Pathogenic Actinobacterium Rhodococcus equi.</title>
        <authorList>
            <person name="Anastasi E."/>
            <person name="MacArthur I."/>
            <person name="Scortti M."/>
            <person name="Alvarez S."/>
            <person name="Giguere S."/>
            <person name="Vazquez-Boland J.A."/>
        </authorList>
    </citation>
    <scope>NUCLEOTIDE SEQUENCE [LARGE SCALE GENOMIC DNA]</scope>
    <source>
        <strain evidence="3 4">PAM1271</strain>
    </source>
</reference>
<reference evidence="2" key="2">
    <citation type="submission" date="2019-11" db="EMBL/GenBank/DDBJ databases">
        <title>Spread of Macrolides and rifampicin resistant Rhodococcus equi in clinical isolates in the USA.</title>
        <authorList>
            <person name="Alvarez-Narvaez S."/>
            <person name="Huber L."/>
            <person name="Cohen N.D."/>
            <person name="Slovis N."/>
            <person name="Greiter M."/>
            <person name="Giguere S."/>
            <person name="Hart K."/>
        </authorList>
    </citation>
    <scope>NUCLEOTIDE SEQUENCE</scope>
    <source>
        <strain evidence="2">Lh_38</strain>
    </source>
</reference>